<keyword evidence="2" id="KW-1185">Reference proteome</keyword>
<evidence type="ECO:0000313" key="2">
    <source>
        <dbReference type="Proteomes" id="UP001060085"/>
    </source>
</evidence>
<protein>
    <submittedName>
        <fullName evidence="1">Uncharacterized protein</fullName>
    </submittedName>
</protein>
<proteinExistence type="predicted"/>
<comment type="caution">
    <text evidence="1">The sequence shown here is derived from an EMBL/GenBank/DDBJ whole genome shotgun (WGS) entry which is preliminary data.</text>
</comment>
<gene>
    <name evidence="1" type="ORF">M9H77_08342</name>
</gene>
<organism evidence="1 2">
    <name type="scientific">Catharanthus roseus</name>
    <name type="common">Madagascar periwinkle</name>
    <name type="synonym">Vinca rosea</name>
    <dbReference type="NCBI Taxonomy" id="4058"/>
    <lineage>
        <taxon>Eukaryota</taxon>
        <taxon>Viridiplantae</taxon>
        <taxon>Streptophyta</taxon>
        <taxon>Embryophyta</taxon>
        <taxon>Tracheophyta</taxon>
        <taxon>Spermatophyta</taxon>
        <taxon>Magnoliopsida</taxon>
        <taxon>eudicotyledons</taxon>
        <taxon>Gunneridae</taxon>
        <taxon>Pentapetalae</taxon>
        <taxon>asterids</taxon>
        <taxon>lamiids</taxon>
        <taxon>Gentianales</taxon>
        <taxon>Apocynaceae</taxon>
        <taxon>Rauvolfioideae</taxon>
        <taxon>Vinceae</taxon>
        <taxon>Catharanthinae</taxon>
        <taxon>Catharanthus</taxon>
    </lineage>
</organism>
<dbReference type="Proteomes" id="UP001060085">
    <property type="component" value="Linkage Group LG02"/>
</dbReference>
<name>A0ACC0BXG1_CATRO</name>
<evidence type="ECO:0000313" key="1">
    <source>
        <dbReference type="EMBL" id="KAI5677392.1"/>
    </source>
</evidence>
<reference evidence="2" key="1">
    <citation type="journal article" date="2023" name="Nat. Plants">
        <title>Single-cell RNA sequencing provides a high-resolution roadmap for understanding the multicellular compartmentation of specialized metabolism.</title>
        <authorList>
            <person name="Sun S."/>
            <person name="Shen X."/>
            <person name="Li Y."/>
            <person name="Li Y."/>
            <person name="Wang S."/>
            <person name="Li R."/>
            <person name="Zhang H."/>
            <person name="Shen G."/>
            <person name="Guo B."/>
            <person name="Wei J."/>
            <person name="Xu J."/>
            <person name="St-Pierre B."/>
            <person name="Chen S."/>
            <person name="Sun C."/>
        </authorList>
    </citation>
    <scope>NUCLEOTIDE SEQUENCE [LARGE SCALE GENOMIC DNA]</scope>
</reference>
<accession>A0ACC0BXG1</accession>
<dbReference type="EMBL" id="CM044702">
    <property type="protein sequence ID" value="KAI5677392.1"/>
    <property type="molecule type" value="Genomic_DNA"/>
</dbReference>
<sequence length="107" mass="11577">MVGPAPTIRSRLLHRFALKEKSLPRVRIALYVASSSTRASSDSVDDSDSREWIHLKTGVDHRGCGPISLRGHCIMLCGGVRLPSGESGGARQRGWSQGLPGRCPRSL</sequence>